<accession>A0A968KSR6</accession>
<organism evidence="13 14">
    <name type="scientific">Entomospira entomophila</name>
    <dbReference type="NCBI Taxonomy" id="2719988"/>
    <lineage>
        <taxon>Bacteria</taxon>
        <taxon>Pseudomonadati</taxon>
        <taxon>Spirochaetota</taxon>
        <taxon>Spirochaetia</taxon>
        <taxon>Spirochaetales</taxon>
        <taxon>Spirochaetaceae</taxon>
        <taxon>Entomospira</taxon>
    </lineage>
</organism>
<dbReference type="AlphaFoldDB" id="A0A968KSR6"/>
<dbReference type="GO" id="GO:0005886">
    <property type="term" value="C:plasma membrane"/>
    <property type="evidence" value="ECO:0007669"/>
    <property type="project" value="UniProtKB-SubCell"/>
</dbReference>
<evidence type="ECO:0000313" key="14">
    <source>
        <dbReference type="Proteomes" id="UP000711995"/>
    </source>
</evidence>
<evidence type="ECO:0000259" key="11">
    <source>
        <dbReference type="Pfam" id="PF14841"/>
    </source>
</evidence>
<evidence type="ECO:0000256" key="3">
    <source>
        <dbReference type="ARBA" id="ARBA00010299"/>
    </source>
</evidence>
<evidence type="ECO:0000259" key="10">
    <source>
        <dbReference type="Pfam" id="PF01706"/>
    </source>
</evidence>
<feature type="domain" description="Flagellar motor switch protein FliG middle" evidence="11">
    <location>
        <begin position="147"/>
        <end position="216"/>
    </location>
</feature>
<name>A0A968KSR6_9SPIO</name>
<dbReference type="Proteomes" id="UP000711995">
    <property type="component" value="Unassembled WGS sequence"/>
</dbReference>
<comment type="subcellular location">
    <subcellularLocation>
        <location evidence="1">Bacterial flagellum basal body</location>
    </subcellularLocation>
    <subcellularLocation>
        <location evidence="2">Cell membrane</location>
        <topology evidence="2">Peripheral membrane protein</topology>
        <orientation evidence="2">Cytoplasmic side</orientation>
    </subcellularLocation>
</comment>
<feature type="domain" description="Flagellar motor switch protein FliG N-terminal" evidence="12">
    <location>
        <begin position="48"/>
        <end position="138"/>
    </location>
</feature>
<dbReference type="EMBL" id="JAATLJ010000001">
    <property type="protein sequence ID" value="NIZ40622.1"/>
    <property type="molecule type" value="Genomic_DNA"/>
</dbReference>
<evidence type="ECO:0000256" key="6">
    <source>
        <dbReference type="ARBA" id="ARBA00022500"/>
    </source>
</evidence>
<dbReference type="GO" id="GO:0003774">
    <property type="term" value="F:cytoskeletal motor activity"/>
    <property type="evidence" value="ECO:0007669"/>
    <property type="project" value="InterPro"/>
</dbReference>
<dbReference type="SUPFAM" id="SSF48029">
    <property type="entry name" value="FliG"/>
    <property type="match status" value="2"/>
</dbReference>
<protein>
    <recommendedName>
        <fullName evidence="4">Flagellar motor switch protein FliG</fullName>
    </recommendedName>
</protein>
<dbReference type="GO" id="GO:0009425">
    <property type="term" value="C:bacterial-type flagellum basal body"/>
    <property type="evidence" value="ECO:0007669"/>
    <property type="project" value="UniProtKB-SubCell"/>
</dbReference>
<dbReference type="InterPro" id="IPR011002">
    <property type="entry name" value="FliG_a-hlx"/>
</dbReference>
<evidence type="ECO:0000256" key="8">
    <source>
        <dbReference type="ARBA" id="ARBA00023136"/>
    </source>
</evidence>
<evidence type="ECO:0000256" key="4">
    <source>
        <dbReference type="ARBA" id="ARBA00021870"/>
    </source>
</evidence>
<dbReference type="PANTHER" id="PTHR30534">
    <property type="entry name" value="FLAGELLAR MOTOR SWITCH PROTEIN FLIG"/>
    <property type="match status" value="1"/>
</dbReference>
<evidence type="ECO:0000256" key="1">
    <source>
        <dbReference type="ARBA" id="ARBA00004117"/>
    </source>
</evidence>
<reference evidence="13 14" key="1">
    <citation type="submission" date="2020-03" db="EMBL/GenBank/DDBJ databases">
        <title>Spirochaetal bacteria isolated from arthropods constitute a novel genus Entomospira genus novum within the order Spirochaetales.</title>
        <authorList>
            <person name="Grana-Miraglia L."/>
            <person name="Sikutova S."/>
            <person name="Fingerle V."/>
            <person name="Sing A."/>
            <person name="Castillo-Ramirez S."/>
            <person name="Margos G."/>
            <person name="Rudolf I."/>
        </authorList>
    </citation>
    <scope>NUCLEOTIDE SEQUENCE [LARGE SCALE GENOMIC DNA]</scope>
    <source>
        <strain evidence="13 14">BR193</strain>
    </source>
</reference>
<evidence type="ECO:0000256" key="7">
    <source>
        <dbReference type="ARBA" id="ARBA00022779"/>
    </source>
</evidence>
<dbReference type="Pfam" id="PF14841">
    <property type="entry name" value="FliG_M"/>
    <property type="match status" value="1"/>
</dbReference>
<keyword evidence="7" id="KW-0283">Flagellar rotation</keyword>
<dbReference type="Pfam" id="PF14842">
    <property type="entry name" value="FliG_N"/>
    <property type="match status" value="1"/>
</dbReference>
<comment type="similarity">
    <text evidence="3">Belongs to the FliG family.</text>
</comment>
<keyword evidence="14" id="KW-1185">Reference proteome</keyword>
<gene>
    <name evidence="13" type="ORF">HCT14_03725</name>
</gene>
<keyword evidence="6" id="KW-0145">Chemotaxis</keyword>
<keyword evidence="5" id="KW-1003">Cell membrane</keyword>
<dbReference type="Gene3D" id="1.10.220.30">
    <property type="match status" value="2"/>
</dbReference>
<evidence type="ECO:0000313" key="13">
    <source>
        <dbReference type="EMBL" id="NIZ40622.1"/>
    </source>
</evidence>
<dbReference type="RefSeq" id="WP_167700212.1">
    <property type="nucleotide sequence ID" value="NZ_CP118174.1"/>
</dbReference>
<dbReference type="InterPro" id="IPR032779">
    <property type="entry name" value="FliG_M"/>
</dbReference>
<evidence type="ECO:0000256" key="2">
    <source>
        <dbReference type="ARBA" id="ARBA00004413"/>
    </source>
</evidence>
<dbReference type="InterPro" id="IPR000090">
    <property type="entry name" value="Flg_Motor_Flig"/>
</dbReference>
<dbReference type="PANTHER" id="PTHR30534:SF0">
    <property type="entry name" value="FLAGELLAR MOTOR SWITCH PROTEIN FLIG"/>
    <property type="match status" value="1"/>
</dbReference>
<keyword evidence="9" id="KW-0975">Bacterial flagellum</keyword>
<dbReference type="InterPro" id="IPR028263">
    <property type="entry name" value="FliG_N"/>
</dbReference>
<dbReference type="GO" id="GO:0071973">
    <property type="term" value="P:bacterial-type flagellum-dependent cell motility"/>
    <property type="evidence" value="ECO:0007669"/>
    <property type="project" value="InterPro"/>
</dbReference>
<dbReference type="PRINTS" id="PR00954">
    <property type="entry name" value="FLGMOTORFLIG"/>
</dbReference>
<dbReference type="InterPro" id="IPR023087">
    <property type="entry name" value="Flg_Motor_Flig_C"/>
</dbReference>
<evidence type="ECO:0000256" key="9">
    <source>
        <dbReference type="ARBA" id="ARBA00023143"/>
    </source>
</evidence>
<feature type="domain" description="Flagellar motor switch protein FliG C-terminal" evidence="10">
    <location>
        <begin position="250"/>
        <end position="356"/>
    </location>
</feature>
<proteinExistence type="inferred from homology"/>
<evidence type="ECO:0000256" key="5">
    <source>
        <dbReference type="ARBA" id="ARBA00022475"/>
    </source>
</evidence>
<sequence>MNKDIVHELHSAHKQEEIPHVTKDSAMKAEQQISSNSIMTFESSHGDGVRRSAELLMLMGTDAAKSALSHMTTEEIQRVMQEVERIKIERKRESFPADNQVVSGGIHAAKGFLKTAFGENESERILRSAVPELSQKPFAFLESIPEDHVLALLKDESIEILAIIIPRLKHSLAKRILESVPPYEQGDLVKRIVKVKRVDTQVILQIESVLQERLKLLDAPMEEEELDGKEALVQILRYMPAHQERSLLDNLAKEEPITAKSIEQELFTEEILFWLEAKELQQRLRVKHNDEIAFLLKGKSKELRALLLNALSKRRAEAVLQEEIAMGLVAKREVDRVMREFLDEIREDEKDGKVVLMRPGELFL</sequence>
<comment type="caution">
    <text evidence="13">The sequence shown here is derived from an EMBL/GenBank/DDBJ whole genome shotgun (WGS) entry which is preliminary data.</text>
</comment>
<evidence type="ECO:0000259" key="12">
    <source>
        <dbReference type="Pfam" id="PF14842"/>
    </source>
</evidence>
<dbReference type="GO" id="GO:0006935">
    <property type="term" value="P:chemotaxis"/>
    <property type="evidence" value="ECO:0007669"/>
    <property type="project" value="UniProtKB-KW"/>
</dbReference>
<dbReference type="Pfam" id="PF01706">
    <property type="entry name" value="FliG_C"/>
    <property type="match status" value="1"/>
</dbReference>
<keyword evidence="8" id="KW-0472">Membrane</keyword>